<organism evidence="10">
    <name type="scientific">Thermosulfurimonas dismutans</name>
    <dbReference type="NCBI Taxonomy" id="999894"/>
    <lineage>
        <taxon>Bacteria</taxon>
        <taxon>Pseudomonadati</taxon>
        <taxon>Thermodesulfobacteriota</taxon>
        <taxon>Thermodesulfobacteria</taxon>
        <taxon>Thermodesulfobacteriales</taxon>
        <taxon>Thermodesulfobacteriaceae</taxon>
        <taxon>Thermosulfurimonas</taxon>
    </lineage>
</organism>
<dbReference type="PANTHER" id="PTHR22960">
    <property type="entry name" value="MOLYBDOPTERIN COFACTOR SYNTHESIS PROTEIN A"/>
    <property type="match status" value="1"/>
</dbReference>
<dbReference type="InterPro" id="IPR058240">
    <property type="entry name" value="rSAM_sf"/>
</dbReference>
<dbReference type="EMBL" id="DRMH01000090">
    <property type="protein sequence ID" value="HFC98186.1"/>
    <property type="molecule type" value="Genomic_DNA"/>
</dbReference>
<evidence type="ECO:0000256" key="3">
    <source>
        <dbReference type="ARBA" id="ARBA00022723"/>
    </source>
</evidence>
<keyword evidence="8" id="KW-0501">Molybdenum cofactor biosynthesis</keyword>
<keyword evidence="2" id="KW-0949">S-adenosyl-L-methionine</keyword>
<dbReference type="AlphaFoldDB" id="A0A7C3H1J6"/>
<dbReference type="GO" id="GO:0046872">
    <property type="term" value="F:metal ion binding"/>
    <property type="evidence" value="ECO:0007669"/>
    <property type="project" value="UniProtKB-KW"/>
</dbReference>
<keyword evidence="3" id="KW-0479">Metal-binding</keyword>
<evidence type="ECO:0000256" key="4">
    <source>
        <dbReference type="ARBA" id="ARBA00022741"/>
    </source>
</evidence>
<name>A0A7C3H1J6_9BACT</name>
<reference evidence="10" key="1">
    <citation type="journal article" date="2020" name="mSystems">
        <title>Genome- and Community-Level Interaction Insights into Carbon Utilization and Element Cycling Functions of Hydrothermarchaeota in Hydrothermal Sediment.</title>
        <authorList>
            <person name="Zhou Z."/>
            <person name="Liu Y."/>
            <person name="Xu W."/>
            <person name="Pan J."/>
            <person name="Luo Z.H."/>
            <person name="Li M."/>
        </authorList>
    </citation>
    <scope>NUCLEOTIDE SEQUENCE [LARGE SCALE GENOMIC DNA]</scope>
    <source>
        <strain evidence="10">HyVt-483</strain>
    </source>
</reference>
<dbReference type="InterPro" id="IPR007197">
    <property type="entry name" value="rSAM"/>
</dbReference>
<dbReference type="GO" id="GO:0051539">
    <property type="term" value="F:4 iron, 4 sulfur cluster binding"/>
    <property type="evidence" value="ECO:0007669"/>
    <property type="project" value="UniProtKB-KW"/>
</dbReference>
<gene>
    <name evidence="10" type="ORF">ENJ40_07000</name>
</gene>
<dbReference type="Gene3D" id="3.20.20.70">
    <property type="entry name" value="Aldolase class I"/>
    <property type="match status" value="1"/>
</dbReference>
<evidence type="ECO:0000313" key="10">
    <source>
        <dbReference type="EMBL" id="HFC98186.1"/>
    </source>
</evidence>
<accession>A0A7C3H1J6</accession>
<evidence type="ECO:0000259" key="9">
    <source>
        <dbReference type="PROSITE" id="PS51918"/>
    </source>
</evidence>
<feature type="non-terminal residue" evidence="10">
    <location>
        <position position="1"/>
    </location>
</feature>
<evidence type="ECO:0000256" key="7">
    <source>
        <dbReference type="ARBA" id="ARBA00023134"/>
    </source>
</evidence>
<dbReference type="CDD" id="cd21117">
    <property type="entry name" value="Twitch_MoaA"/>
    <property type="match status" value="1"/>
</dbReference>
<proteinExistence type="predicted"/>
<dbReference type="SUPFAM" id="SSF102114">
    <property type="entry name" value="Radical SAM enzymes"/>
    <property type="match status" value="1"/>
</dbReference>
<dbReference type="InterPro" id="IPR050105">
    <property type="entry name" value="MoCo_biosynth_MoaA/MoaC"/>
</dbReference>
<comment type="cofactor">
    <cofactor evidence="1">
        <name>[4Fe-4S] cluster</name>
        <dbReference type="ChEBI" id="CHEBI:49883"/>
    </cofactor>
</comment>
<keyword evidence="6" id="KW-0411">Iron-sulfur</keyword>
<dbReference type="GO" id="GO:0061798">
    <property type="term" value="F:GTP 3',8'-cyclase activity"/>
    <property type="evidence" value="ECO:0007669"/>
    <property type="project" value="TreeGrafter"/>
</dbReference>
<dbReference type="GO" id="GO:0006777">
    <property type="term" value="P:Mo-molybdopterin cofactor biosynthetic process"/>
    <property type="evidence" value="ECO:0007669"/>
    <property type="project" value="UniProtKB-KW"/>
</dbReference>
<dbReference type="PANTHER" id="PTHR22960:SF0">
    <property type="entry name" value="MOLYBDENUM COFACTOR BIOSYNTHESIS PROTEIN 1"/>
    <property type="match status" value="1"/>
</dbReference>
<dbReference type="Proteomes" id="UP000886043">
    <property type="component" value="Unassembled WGS sequence"/>
</dbReference>
<dbReference type="InterPro" id="IPR010505">
    <property type="entry name" value="MoaA_twitch"/>
</dbReference>
<evidence type="ECO:0000256" key="2">
    <source>
        <dbReference type="ARBA" id="ARBA00022691"/>
    </source>
</evidence>
<keyword evidence="5" id="KW-0408">Iron</keyword>
<evidence type="ECO:0000256" key="6">
    <source>
        <dbReference type="ARBA" id="ARBA00023014"/>
    </source>
</evidence>
<keyword evidence="4" id="KW-0547">Nucleotide-binding</keyword>
<dbReference type="GO" id="GO:0005525">
    <property type="term" value="F:GTP binding"/>
    <property type="evidence" value="ECO:0007669"/>
    <property type="project" value="UniProtKB-KW"/>
</dbReference>
<sequence>RMLADIEGLRDLSLTTNGVLLSELASELKAAGLARVNISLDTLDPEKFKRITGMDALARVLAGVEAALARGLTPVKINTVVVRGLNEEEVPEMARLTLSEPLHLRFIEFMPIGEGNEWEDRFVGLEEVMERVREVGDLWPAEVEGGGPARIFRLPGARGTVGFIAAMSRHFCAACNRLRLTPEGRLRLCLFSDREFDLRPYLRREEDLRQALAEAVRLKPASRVGTMPRRLMRSIGG</sequence>
<evidence type="ECO:0000256" key="8">
    <source>
        <dbReference type="ARBA" id="ARBA00023150"/>
    </source>
</evidence>
<dbReference type="CDD" id="cd01335">
    <property type="entry name" value="Radical_SAM"/>
    <property type="match status" value="1"/>
</dbReference>
<dbReference type="Pfam" id="PF04055">
    <property type="entry name" value="Radical_SAM"/>
    <property type="match status" value="1"/>
</dbReference>
<dbReference type="PROSITE" id="PS51918">
    <property type="entry name" value="RADICAL_SAM"/>
    <property type="match status" value="1"/>
</dbReference>
<dbReference type="Pfam" id="PF06463">
    <property type="entry name" value="Mob_synth_C"/>
    <property type="match status" value="1"/>
</dbReference>
<feature type="domain" description="Radical SAM core" evidence="9">
    <location>
        <begin position="1"/>
        <end position="138"/>
    </location>
</feature>
<protein>
    <submittedName>
        <fullName evidence="10">Radical SAM protein</fullName>
    </submittedName>
</protein>
<evidence type="ECO:0000256" key="1">
    <source>
        <dbReference type="ARBA" id="ARBA00001966"/>
    </source>
</evidence>
<comment type="caution">
    <text evidence="10">The sequence shown here is derived from an EMBL/GenBank/DDBJ whole genome shotgun (WGS) entry which is preliminary data.</text>
</comment>
<dbReference type="InterPro" id="IPR013785">
    <property type="entry name" value="Aldolase_TIM"/>
</dbReference>
<dbReference type="GO" id="GO:0061799">
    <property type="term" value="F:cyclic pyranopterin monophosphate synthase activity"/>
    <property type="evidence" value="ECO:0007669"/>
    <property type="project" value="TreeGrafter"/>
</dbReference>
<evidence type="ECO:0000256" key="5">
    <source>
        <dbReference type="ARBA" id="ARBA00023004"/>
    </source>
</evidence>
<keyword evidence="7" id="KW-0342">GTP-binding</keyword>